<evidence type="ECO:0000259" key="1">
    <source>
        <dbReference type="PROSITE" id="PS50181"/>
    </source>
</evidence>
<feature type="domain" description="F-box" evidence="1">
    <location>
        <begin position="12"/>
        <end position="57"/>
    </location>
</feature>
<dbReference type="Proteomes" id="UP001362999">
    <property type="component" value="Unassembled WGS sequence"/>
</dbReference>
<gene>
    <name evidence="2" type="ORF">R3P38DRAFT_3141243</name>
</gene>
<dbReference type="InterPro" id="IPR036047">
    <property type="entry name" value="F-box-like_dom_sf"/>
</dbReference>
<name>A0AAV9Z586_9AGAR</name>
<keyword evidence="3" id="KW-1185">Reference proteome</keyword>
<proteinExistence type="predicted"/>
<comment type="caution">
    <text evidence="2">The sequence shown here is derived from an EMBL/GenBank/DDBJ whole genome shotgun (WGS) entry which is preliminary data.</text>
</comment>
<accession>A0AAV9Z586</accession>
<evidence type="ECO:0000313" key="2">
    <source>
        <dbReference type="EMBL" id="KAK6971741.1"/>
    </source>
</evidence>
<organism evidence="2 3">
    <name type="scientific">Favolaschia claudopus</name>
    <dbReference type="NCBI Taxonomy" id="2862362"/>
    <lineage>
        <taxon>Eukaryota</taxon>
        <taxon>Fungi</taxon>
        <taxon>Dikarya</taxon>
        <taxon>Basidiomycota</taxon>
        <taxon>Agaricomycotina</taxon>
        <taxon>Agaricomycetes</taxon>
        <taxon>Agaricomycetidae</taxon>
        <taxon>Agaricales</taxon>
        <taxon>Marasmiineae</taxon>
        <taxon>Mycenaceae</taxon>
        <taxon>Favolaschia</taxon>
    </lineage>
</organism>
<dbReference type="InterPro" id="IPR032675">
    <property type="entry name" value="LRR_dom_sf"/>
</dbReference>
<reference evidence="2 3" key="1">
    <citation type="journal article" date="2024" name="J Genomics">
        <title>Draft genome sequencing and assembly of Favolaschia claudopus CIRM-BRFM 2984 isolated from oak limbs.</title>
        <authorList>
            <person name="Navarro D."/>
            <person name="Drula E."/>
            <person name="Chaduli D."/>
            <person name="Cazenave R."/>
            <person name="Ahrendt S."/>
            <person name="Wang J."/>
            <person name="Lipzen A."/>
            <person name="Daum C."/>
            <person name="Barry K."/>
            <person name="Grigoriev I.V."/>
            <person name="Favel A."/>
            <person name="Rosso M.N."/>
            <person name="Martin F."/>
        </authorList>
    </citation>
    <scope>NUCLEOTIDE SEQUENCE [LARGE SCALE GENOMIC DNA]</scope>
    <source>
        <strain evidence="2 3">CIRM-BRFM 2984</strain>
    </source>
</reference>
<sequence length="347" mass="38882">MVVTRRAARAARSSITRLPVELLDMIIRYLSLEQGAAMCRISHLFNALATPILYQSVTFDTDEQLLAFLNTMNRPSGASLVPHIQHFGLPRADTLYMPKLVAAITVSLLPLTNLRVLDLATADEVSFITLLRTAQFPHLTRFDITVHPKNIEAVLGFLQRHHRDLQHLAIIHAEPVEIPSPIHLPQLRSLYATDLVLSRLNVEDAPLVELRIYNLDEEPTSLHPISIDPSTARRVRSVTLLCGYIPIDAFDDVAKSFPLINTFEVEAMDLPRLITADEIIQIGTYLEKFTELSTLNLDISTADRVLNEGDAIIRGWYGACKTLSSVTFAGKTWLREKDKWSALCEAV</sequence>
<dbReference type="AlphaFoldDB" id="A0AAV9Z586"/>
<dbReference type="PROSITE" id="PS50181">
    <property type="entry name" value="FBOX"/>
    <property type="match status" value="1"/>
</dbReference>
<dbReference type="SUPFAM" id="SSF81383">
    <property type="entry name" value="F-box domain"/>
    <property type="match status" value="1"/>
</dbReference>
<dbReference type="InterPro" id="IPR001810">
    <property type="entry name" value="F-box_dom"/>
</dbReference>
<dbReference type="EMBL" id="JAWWNJ010000205">
    <property type="protein sequence ID" value="KAK6971741.1"/>
    <property type="molecule type" value="Genomic_DNA"/>
</dbReference>
<protein>
    <recommendedName>
        <fullName evidence="1">F-box domain-containing protein</fullName>
    </recommendedName>
</protein>
<dbReference type="Gene3D" id="3.80.10.10">
    <property type="entry name" value="Ribonuclease Inhibitor"/>
    <property type="match status" value="1"/>
</dbReference>
<evidence type="ECO:0000313" key="3">
    <source>
        <dbReference type="Proteomes" id="UP001362999"/>
    </source>
</evidence>